<accession>A0ABM1B8E6</accession>
<dbReference type="InterPro" id="IPR001254">
    <property type="entry name" value="Trypsin_dom"/>
</dbReference>
<dbReference type="SUPFAM" id="SSF50494">
    <property type="entry name" value="Trypsin-like serine proteases"/>
    <property type="match status" value="1"/>
</dbReference>
<sequence>MSMKWSSCVYLTLFYLFLPLVSSQQTNEARLSTTTYQCDCMEYWQCVGAGGNPYSYCSFSNKVCCFIDPDAENVGILPRPNKVVTCGEKGVDSNREGLAEPGEWSWHAAILEKPRDLYVCGASLLDEQWVLTAAHCVDDYTTIECIEVCTFSGVGLIPTIICVMKRLFCFLASEHSLILKEVNVPLWKRNDCEGALKQHFGPQYKLPDTSICAGREGRDACDGDGGGPLSCEKKGHWYQVGIVSFGIGCGRPNTPGVYTRVGSYRTWIRDVVLHS</sequence>
<keyword evidence="4" id="KW-0732">Signal</keyword>
<reference evidence="7" key="1">
    <citation type="submission" date="2025-08" db="UniProtKB">
        <authorList>
            <consortium name="RefSeq"/>
        </authorList>
    </citation>
    <scope>IDENTIFICATION</scope>
    <source>
        <tissue evidence="7">Muscle</tissue>
    </source>
</reference>
<keyword evidence="2" id="KW-1015">Disulfide bond</keyword>
<dbReference type="PROSITE" id="PS00134">
    <property type="entry name" value="TRYPSIN_HIS"/>
    <property type="match status" value="1"/>
</dbReference>
<dbReference type="PROSITE" id="PS50240">
    <property type="entry name" value="TRYPSIN_DOM"/>
    <property type="match status" value="1"/>
</dbReference>
<gene>
    <name evidence="7" type="primary">LOC106461611</name>
</gene>
<name>A0ABM1B8E6_LIMPO</name>
<comment type="similarity">
    <text evidence="3">Belongs to the peptidase S1 family. CLIP subfamily.</text>
</comment>
<dbReference type="InterPro" id="IPR001314">
    <property type="entry name" value="Peptidase_S1A"/>
</dbReference>
<keyword evidence="1" id="KW-0353">Hemolymph clotting</keyword>
<feature type="chain" id="PRO_5045117920" evidence="4">
    <location>
        <begin position="24"/>
        <end position="275"/>
    </location>
</feature>
<dbReference type="InterPro" id="IPR051487">
    <property type="entry name" value="Ser/Thr_Proteases_Immune/Dev"/>
</dbReference>
<proteinExistence type="inferred from homology"/>
<organism evidence="6 7">
    <name type="scientific">Limulus polyphemus</name>
    <name type="common">Atlantic horseshoe crab</name>
    <dbReference type="NCBI Taxonomy" id="6850"/>
    <lineage>
        <taxon>Eukaryota</taxon>
        <taxon>Metazoa</taxon>
        <taxon>Ecdysozoa</taxon>
        <taxon>Arthropoda</taxon>
        <taxon>Chelicerata</taxon>
        <taxon>Merostomata</taxon>
        <taxon>Xiphosura</taxon>
        <taxon>Limulidae</taxon>
        <taxon>Limulus</taxon>
    </lineage>
</organism>
<evidence type="ECO:0000313" key="7">
    <source>
        <dbReference type="RefSeq" id="XP_013776905.1"/>
    </source>
</evidence>
<evidence type="ECO:0000256" key="2">
    <source>
        <dbReference type="ARBA" id="ARBA00023157"/>
    </source>
</evidence>
<dbReference type="RefSeq" id="XP_013776905.1">
    <property type="nucleotide sequence ID" value="XM_013921451.2"/>
</dbReference>
<feature type="domain" description="Peptidase S1" evidence="5">
    <location>
        <begin position="84"/>
        <end position="273"/>
    </location>
</feature>
<evidence type="ECO:0000313" key="6">
    <source>
        <dbReference type="Proteomes" id="UP000694941"/>
    </source>
</evidence>
<dbReference type="PANTHER" id="PTHR24256">
    <property type="entry name" value="TRYPTASE-RELATED"/>
    <property type="match status" value="1"/>
</dbReference>
<evidence type="ECO:0000256" key="4">
    <source>
        <dbReference type="SAM" id="SignalP"/>
    </source>
</evidence>
<dbReference type="GeneID" id="106461611"/>
<protein>
    <submittedName>
        <fullName evidence="7">Serine protease 44-like</fullName>
    </submittedName>
</protein>
<dbReference type="InterPro" id="IPR018114">
    <property type="entry name" value="TRYPSIN_HIS"/>
</dbReference>
<dbReference type="SMART" id="SM00020">
    <property type="entry name" value="Tryp_SPc"/>
    <property type="match status" value="1"/>
</dbReference>
<evidence type="ECO:0000259" key="5">
    <source>
        <dbReference type="PROSITE" id="PS50240"/>
    </source>
</evidence>
<dbReference type="InterPro" id="IPR043504">
    <property type="entry name" value="Peptidase_S1_PA_chymotrypsin"/>
</dbReference>
<dbReference type="Gene3D" id="2.40.10.10">
    <property type="entry name" value="Trypsin-like serine proteases"/>
    <property type="match status" value="2"/>
</dbReference>
<dbReference type="CDD" id="cd00190">
    <property type="entry name" value="Tryp_SPc"/>
    <property type="match status" value="1"/>
</dbReference>
<keyword evidence="6" id="KW-1185">Reference proteome</keyword>
<dbReference type="Proteomes" id="UP000694941">
    <property type="component" value="Unplaced"/>
</dbReference>
<dbReference type="Pfam" id="PF00089">
    <property type="entry name" value="Trypsin"/>
    <property type="match status" value="2"/>
</dbReference>
<evidence type="ECO:0000256" key="3">
    <source>
        <dbReference type="ARBA" id="ARBA00024195"/>
    </source>
</evidence>
<feature type="signal peptide" evidence="4">
    <location>
        <begin position="1"/>
        <end position="23"/>
    </location>
</feature>
<dbReference type="PRINTS" id="PR00722">
    <property type="entry name" value="CHYMOTRYPSIN"/>
</dbReference>
<dbReference type="InterPro" id="IPR009003">
    <property type="entry name" value="Peptidase_S1_PA"/>
</dbReference>
<evidence type="ECO:0000256" key="1">
    <source>
        <dbReference type="ARBA" id="ARBA00022820"/>
    </source>
</evidence>